<comment type="caution">
    <text evidence="1">The sequence shown here is derived from an EMBL/GenBank/DDBJ whole genome shotgun (WGS) entry which is preliminary data.</text>
</comment>
<dbReference type="RefSeq" id="WP_215883251.1">
    <property type="nucleotide sequence ID" value="NZ_JAAOMP010000048.1"/>
</dbReference>
<dbReference type="Proteomes" id="UP000755654">
    <property type="component" value="Unassembled WGS sequence"/>
</dbReference>
<proteinExistence type="predicted"/>
<gene>
    <name evidence="1" type="ORF">HAP95_05195</name>
</gene>
<protein>
    <recommendedName>
        <fullName evidence="3">Phage protein</fullName>
    </recommendedName>
</protein>
<dbReference type="EMBL" id="JAAOMP010000048">
    <property type="protein sequence ID" value="MBU2759552.1"/>
    <property type="molecule type" value="Genomic_DNA"/>
</dbReference>
<name>A0ABS5ZWR4_9PROT</name>
<keyword evidence="2" id="KW-1185">Reference proteome</keyword>
<evidence type="ECO:0000313" key="1">
    <source>
        <dbReference type="EMBL" id="MBU2759552.1"/>
    </source>
</evidence>
<sequence>MSGFAVRWRIGGMEDFNERMSRWHGTSVDGIQTECGLMVSVIAHGYLPETYELDDYRTKITCIRCRKAIAAKERSNAF</sequence>
<accession>A0ABS5ZWR4</accession>
<evidence type="ECO:0008006" key="3">
    <source>
        <dbReference type="Google" id="ProtNLM"/>
    </source>
</evidence>
<organism evidence="1 2">
    <name type="scientific">Acidithiobacillus sulfurivorans</name>
    <dbReference type="NCBI Taxonomy" id="1958756"/>
    <lineage>
        <taxon>Bacteria</taxon>
        <taxon>Pseudomonadati</taxon>
        <taxon>Pseudomonadota</taxon>
        <taxon>Acidithiobacillia</taxon>
        <taxon>Acidithiobacillales</taxon>
        <taxon>Acidithiobacillaceae</taxon>
        <taxon>Acidithiobacillus</taxon>
    </lineage>
</organism>
<reference evidence="1 2" key="1">
    <citation type="journal article" date="2021" name="ISME J.">
        <title>Genomic evolution of the class Acidithiobacillia: deep-branching Proteobacteria living in extreme acidic conditions.</title>
        <authorList>
            <person name="Moya-Beltran A."/>
            <person name="Beard S."/>
            <person name="Rojas-Villalobos C."/>
            <person name="Issotta F."/>
            <person name="Gallardo Y."/>
            <person name="Ulloa R."/>
            <person name="Giaveno A."/>
            <person name="Degli Esposti M."/>
            <person name="Johnson D.B."/>
            <person name="Quatrini R."/>
        </authorList>
    </citation>
    <scope>NUCLEOTIDE SEQUENCE [LARGE SCALE GENOMIC DNA]</scope>
    <source>
        <strain evidence="1 2">RW2</strain>
    </source>
</reference>
<evidence type="ECO:0000313" key="2">
    <source>
        <dbReference type="Proteomes" id="UP000755654"/>
    </source>
</evidence>